<dbReference type="RefSeq" id="WP_114916271.1">
    <property type="nucleotide sequence ID" value="NZ_CP024848.1"/>
</dbReference>
<reference evidence="2" key="1">
    <citation type="submission" date="2017-11" db="EMBL/GenBank/DDBJ databases">
        <authorList>
            <person name="Zhu W."/>
        </authorList>
    </citation>
    <scope>NUCLEOTIDE SEQUENCE [LARGE SCALE GENOMIC DNA]</scope>
    <source>
        <strain evidence="2">160</strain>
    </source>
</reference>
<evidence type="ECO:0000313" key="1">
    <source>
        <dbReference type="EMBL" id="AXI08977.1"/>
    </source>
</evidence>
<evidence type="ECO:0008006" key="3">
    <source>
        <dbReference type="Google" id="ProtNLM"/>
    </source>
</evidence>
<keyword evidence="2" id="KW-1185">Reference proteome</keyword>
<sequence>MDQYSYQYIIENPQLANFIRYNPMWYRYLSRDPNNILEMEKEAKKFYGKTLPQRLEKISSNMQMVGMLMQFADAMKD</sequence>
<name>A0A345PG47_9BACI</name>
<gene>
    <name evidence="1" type="ORF">CUC15_08625</name>
</gene>
<proteinExistence type="predicted"/>
<dbReference type="KEGG" id="ocn:CUC15_08625"/>
<accession>A0A345PG47</accession>
<dbReference type="InterPro" id="IPR025613">
    <property type="entry name" value="YlbE"/>
</dbReference>
<dbReference type="Proteomes" id="UP000253908">
    <property type="component" value="Chromosome"/>
</dbReference>
<dbReference type="OrthoDB" id="1646085at2"/>
<evidence type="ECO:0000313" key="2">
    <source>
        <dbReference type="Proteomes" id="UP000253908"/>
    </source>
</evidence>
<dbReference type="EMBL" id="CP024848">
    <property type="protein sequence ID" value="AXI08977.1"/>
    <property type="molecule type" value="Genomic_DNA"/>
</dbReference>
<organism evidence="1 2">
    <name type="scientific">Oceanobacillus zhaokaii</name>
    <dbReference type="NCBI Taxonomy" id="2052660"/>
    <lineage>
        <taxon>Bacteria</taxon>
        <taxon>Bacillati</taxon>
        <taxon>Bacillota</taxon>
        <taxon>Bacilli</taxon>
        <taxon>Bacillales</taxon>
        <taxon>Bacillaceae</taxon>
        <taxon>Oceanobacillus</taxon>
    </lineage>
</organism>
<dbReference type="AlphaFoldDB" id="A0A345PG47"/>
<protein>
    <recommendedName>
        <fullName evidence="3">YlbE-like protein</fullName>
    </recommendedName>
</protein>
<dbReference type="Pfam" id="PF14003">
    <property type="entry name" value="YlbE"/>
    <property type="match status" value="1"/>
</dbReference>